<reference evidence="9 10" key="1">
    <citation type="submission" date="2018-03" db="EMBL/GenBank/DDBJ databases">
        <title>Whole genome sequencing of Histamine producing bacteria.</title>
        <authorList>
            <person name="Butler K."/>
        </authorList>
    </citation>
    <scope>NUCLEOTIDE SEQUENCE [LARGE SCALE GENOMIC DNA]</scope>
    <source>
        <strain evidence="9 10">DSM 19138</strain>
    </source>
</reference>
<dbReference type="Gene3D" id="1.20.1600.10">
    <property type="entry name" value="Outer membrane efflux proteins (OEP)"/>
    <property type="match status" value="1"/>
</dbReference>
<dbReference type="GO" id="GO:0015288">
    <property type="term" value="F:porin activity"/>
    <property type="evidence" value="ECO:0007669"/>
    <property type="project" value="TreeGrafter"/>
</dbReference>
<accession>A0A2T3NDR5</accession>
<dbReference type="NCBIfam" id="TIGR01844">
    <property type="entry name" value="type_I_sec_TolC"/>
    <property type="match status" value="1"/>
</dbReference>
<feature type="chain" id="PRO_5015750234" evidence="8">
    <location>
        <begin position="29"/>
        <end position="444"/>
    </location>
</feature>
<keyword evidence="6" id="KW-0472">Membrane</keyword>
<gene>
    <name evidence="9" type="ORF">C9J01_14240</name>
</gene>
<dbReference type="EMBL" id="PYMB01000005">
    <property type="protein sequence ID" value="PSW12330.1"/>
    <property type="molecule type" value="Genomic_DNA"/>
</dbReference>
<keyword evidence="8" id="KW-0732">Signal</keyword>
<dbReference type="OrthoDB" id="9813458at2"/>
<evidence type="ECO:0000256" key="8">
    <source>
        <dbReference type="SAM" id="SignalP"/>
    </source>
</evidence>
<dbReference type="GO" id="GO:0015562">
    <property type="term" value="F:efflux transmembrane transporter activity"/>
    <property type="evidence" value="ECO:0007669"/>
    <property type="project" value="InterPro"/>
</dbReference>
<comment type="similarity">
    <text evidence="2">Belongs to the outer membrane factor (OMF) (TC 1.B.17) family.</text>
</comment>
<dbReference type="PANTHER" id="PTHR30026">
    <property type="entry name" value="OUTER MEMBRANE PROTEIN TOLC"/>
    <property type="match status" value="1"/>
</dbReference>
<keyword evidence="5" id="KW-0812">Transmembrane</keyword>
<dbReference type="InterPro" id="IPR051906">
    <property type="entry name" value="TolC-like"/>
</dbReference>
<dbReference type="NCBIfam" id="NF007002">
    <property type="entry name" value="PRK09465.1"/>
    <property type="match status" value="1"/>
</dbReference>
<feature type="signal peptide" evidence="8">
    <location>
        <begin position="1"/>
        <end position="28"/>
    </location>
</feature>
<evidence type="ECO:0000256" key="3">
    <source>
        <dbReference type="ARBA" id="ARBA00022448"/>
    </source>
</evidence>
<protein>
    <submittedName>
        <fullName evidence="9">Outer membrane channel protein TolC</fullName>
    </submittedName>
</protein>
<dbReference type="InterPro" id="IPR003423">
    <property type="entry name" value="OMP_efflux"/>
</dbReference>
<comment type="caution">
    <text evidence="9">The sequence shown here is derived from an EMBL/GenBank/DDBJ whole genome shotgun (WGS) entry which is preliminary data.</text>
</comment>
<evidence type="ECO:0000256" key="5">
    <source>
        <dbReference type="ARBA" id="ARBA00022692"/>
    </source>
</evidence>
<dbReference type="GO" id="GO:0009279">
    <property type="term" value="C:cell outer membrane"/>
    <property type="evidence" value="ECO:0007669"/>
    <property type="project" value="UniProtKB-SubCell"/>
</dbReference>
<evidence type="ECO:0000256" key="7">
    <source>
        <dbReference type="ARBA" id="ARBA00023237"/>
    </source>
</evidence>
<keyword evidence="4" id="KW-1134">Transmembrane beta strand</keyword>
<evidence type="ECO:0000256" key="6">
    <source>
        <dbReference type="ARBA" id="ARBA00023136"/>
    </source>
</evidence>
<keyword evidence="7" id="KW-0998">Cell outer membrane</keyword>
<evidence type="ECO:0000256" key="1">
    <source>
        <dbReference type="ARBA" id="ARBA00004442"/>
    </source>
</evidence>
<keyword evidence="3" id="KW-0813">Transport</keyword>
<dbReference type="GO" id="GO:1990281">
    <property type="term" value="C:efflux pump complex"/>
    <property type="evidence" value="ECO:0007669"/>
    <property type="project" value="TreeGrafter"/>
</dbReference>
<proteinExistence type="inferred from homology"/>
<evidence type="ECO:0000256" key="4">
    <source>
        <dbReference type="ARBA" id="ARBA00022452"/>
    </source>
</evidence>
<comment type="subcellular location">
    <subcellularLocation>
        <location evidence="1">Cell outer membrane</location>
    </subcellularLocation>
</comment>
<evidence type="ECO:0000256" key="2">
    <source>
        <dbReference type="ARBA" id="ARBA00007613"/>
    </source>
</evidence>
<evidence type="ECO:0000313" key="9">
    <source>
        <dbReference type="EMBL" id="PSW12330.1"/>
    </source>
</evidence>
<dbReference type="AlphaFoldDB" id="A0A2T3NDR5"/>
<dbReference type="RefSeq" id="WP_107298820.1">
    <property type="nucleotide sequence ID" value="NZ_PYMB01000005.1"/>
</dbReference>
<name>A0A2T3NDR5_9GAMM</name>
<dbReference type="InterPro" id="IPR010130">
    <property type="entry name" value="T1SS_OMP_TolC"/>
</dbReference>
<sequence length="444" mass="48371">MIKQNAQKHACCSIAFLLCSSVANGAYASDLVQVYEQAKQYDPQLLQIAAQRDAAFEAINSSQSVLLPQISLAAGYDVTRSNDMGSFDRNTAMVGVGFSQQLYNRSSWVSLALAEQQARQADAIYATEQQSLILRVSTGYFAVLSAQDNLRFVQAEKRAVGRQLEQTQQRFDVGLSAITDVHDAQAQYDAVLANEILAKNEVANSFESLREITGIEYTDIDELDVARFSASPQPLPIQALLEQAQQQNLSLLAARIGQDIARNAISLAKASRLPELTFNGNYSYQDISNSYLGSQDGDGTMYTLGVNLSVPLYTGGAITSQVKIAQYDYVSASEQLEASYRGVQRTVYSNNNDIVASIGSIQAFEQVVVSAQTALEATEAGFDVGTRTIVDVLDATRRLYSANQSLSSARYNYILSTLQLKQATGSLSEQDIFDINAGLIPSRK</sequence>
<dbReference type="PANTHER" id="PTHR30026:SF20">
    <property type="entry name" value="OUTER MEMBRANE PROTEIN TOLC"/>
    <property type="match status" value="1"/>
</dbReference>
<dbReference type="Proteomes" id="UP000241346">
    <property type="component" value="Unassembled WGS sequence"/>
</dbReference>
<dbReference type="Pfam" id="PF02321">
    <property type="entry name" value="OEP"/>
    <property type="match status" value="2"/>
</dbReference>
<dbReference type="SUPFAM" id="SSF56954">
    <property type="entry name" value="Outer membrane efflux proteins (OEP)"/>
    <property type="match status" value="1"/>
</dbReference>
<organism evidence="9 10">
    <name type="scientific">Photobacterium rosenbergii</name>
    <dbReference type="NCBI Taxonomy" id="294936"/>
    <lineage>
        <taxon>Bacteria</taxon>
        <taxon>Pseudomonadati</taxon>
        <taxon>Pseudomonadota</taxon>
        <taxon>Gammaproteobacteria</taxon>
        <taxon>Vibrionales</taxon>
        <taxon>Vibrionaceae</taxon>
        <taxon>Photobacterium</taxon>
    </lineage>
</organism>
<evidence type="ECO:0000313" key="10">
    <source>
        <dbReference type="Proteomes" id="UP000241346"/>
    </source>
</evidence>
<dbReference type="InterPro" id="IPR058622">
    <property type="entry name" value="TolC"/>
</dbReference>